<dbReference type="Proteomes" id="UP000290560">
    <property type="component" value="Unassembled WGS sequence"/>
</dbReference>
<name>A0A445ML09_ENSVE</name>
<organism evidence="1">
    <name type="scientific">Ensete ventricosum</name>
    <name type="common">Abyssinian banana</name>
    <name type="synonym">Musa ensete</name>
    <dbReference type="NCBI Taxonomy" id="4639"/>
    <lineage>
        <taxon>Eukaryota</taxon>
        <taxon>Viridiplantae</taxon>
        <taxon>Streptophyta</taxon>
        <taxon>Embryophyta</taxon>
        <taxon>Tracheophyta</taxon>
        <taxon>Spermatophyta</taxon>
        <taxon>Magnoliopsida</taxon>
        <taxon>Liliopsida</taxon>
        <taxon>Zingiberales</taxon>
        <taxon>Musaceae</taxon>
        <taxon>Ensete</taxon>
    </lineage>
</organism>
<protein>
    <submittedName>
        <fullName evidence="1">Uncharacterized protein</fullName>
    </submittedName>
</protein>
<accession>A0A445ML09</accession>
<dbReference type="AlphaFoldDB" id="A0A445ML09"/>
<reference evidence="1" key="1">
    <citation type="journal article" date="2018" name="Data Brief">
        <title>Genome sequence data from 17 accessions of Ensete ventricosum, a staple food crop for millions in Ethiopia.</title>
        <authorList>
            <person name="Yemataw Z."/>
            <person name="Muzemil S."/>
            <person name="Ambachew D."/>
            <person name="Tripathi L."/>
            <person name="Tesfaye K."/>
            <person name="Chala A."/>
            <person name="Farbos A."/>
            <person name="O'Neill P."/>
            <person name="Moore K."/>
            <person name="Grant M."/>
            <person name="Studholme D.J."/>
        </authorList>
    </citation>
    <scope>NUCLEOTIDE SEQUENCE [LARGE SCALE GENOMIC DNA]</scope>
    <source>
        <tissue evidence="1">Leaf</tissue>
    </source>
</reference>
<proteinExistence type="predicted"/>
<gene>
    <name evidence="1" type="ORF">BHM03_00046863</name>
</gene>
<dbReference type="EMBL" id="KV876479">
    <property type="protein sequence ID" value="RZR74967.1"/>
    <property type="molecule type" value="Genomic_DNA"/>
</dbReference>
<evidence type="ECO:0000313" key="1">
    <source>
        <dbReference type="EMBL" id="RZR74967.1"/>
    </source>
</evidence>
<sequence>MEAITSISTEPLLPSRASYVCNLSRNDDKLRSFQSYFRWMCIIQFDSKHAMVS</sequence>